<dbReference type="RefSeq" id="WP_328959777.1">
    <property type="nucleotide sequence ID" value="NZ_CP108090.1"/>
</dbReference>
<reference evidence="1" key="1">
    <citation type="submission" date="2022-10" db="EMBL/GenBank/DDBJ databases">
        <title>The complete genomes of actinobacterial strains from the NBC collection.</title>
        <authorList>
            <person name="Joergensen T.S."/>
            <person name="Alvarez Arevalo M."/>
            <person name="Sterndorff E.B."/>
            <person name="Faurdal D."/>
            <person name="Vuksanovic O."/>
            <person name="Mourched A.-S."/>
            <person name="Charusanti P."/>
            <person name="Shaw S."/>
            <person name="Blin K."/>
            <person name="Weber T."/>
        </authorList>
    </citation>
    <scope>NUCLEOTIDE SEQUENCE</scope>
    <source>
        <strain evidence="1">NBC_00248</strain>
    </source>
</reference>
<evidence type="ECO:0000313" key="1">
    <source>
        <dbReference type="EMBL" id="WUQ10216.1"/>
    </source>
</evidence>
<dbReference type="EMBL" id="CP108090">
    <property type="protein sequence ID" value="WUQ10216.1"/>
    <property type="molecule type" value="Genomic_DNA"/>
</dbReference>
<protein>
    <submittedName>
        <fullName evidence="1">Uncharacterized protein</fullName>
    </submittedName>
</protein>
<keyword evidence="2" id="KW-1185">Reference proteome</keyword>
<dbReference type="Proteomes" id="UP001432039">
    <property type="component" value="Chromosome"/>
</dbReference>
<proteinExistence type="predicted"/>
<sequence>MGQELVGGQLQLGEVAGGGAQPERTASLVSRETAGILCDDDMSAEVVATEIGTTKALVLLVTAQ</sequence>
<organism evidence="1 2">
    <name type="scientific">Streptomyces virginiae</name>
    <name type="common">Streptomyces cinnamonensis</name>
    <dbReference type="NCBI Taxonomy" id="1961"/>
    <lineage>
        <taxon>Bacteria</taxon>
        <taxon>Bacillati</taxon>
        <taxon>Actinomycetota</taxon>
        <taxon>Actinomycetes</taxon>
        <taxon>Kitasatosporales</taxon>
        <taxon>Streptomycetaceae</taxon>
        <taxon>Streptomyces</taxon>
    </lineage>
</organism>
<accession>A0ABZ1T4F3</accession>
<name>A0ABZ1T4F3_STRVG</name>
<evidence type="ECO:0000313" key="2">
    <source>
        <dbReference type="Proteomes" id="UP001432039"/>
    </source>
</evidence>
<gene>
    <name evidence="1" type="ORF">OG517_01480</name>
</gene>